<name>A0AAN8IKN6_TRICO</name>
<dbReference type="EMBL" id="WIXE01016236">
    <property type="protein sequence ID" value="KAK5972827.1"/>
    <property type="molecule type" value="Genomic_DNA"/>
</dbReference>
<evidence type="ECO:0000313" key="4">
    <source>
        <dbReference type="Proteomes" id="UP001331761"/>
    </source>
</evidence>
<evidence type="ECO:0000259" key="2">
    <source>
        <dbReference type="Pfam" id="PF07245"/>
    </source>
</evidence>
<protein>
    <recommendedName>
        <fullName evidence="2">Phlebovirus glycoprotein G2 fusion domain-containing protein</fullName>
    </recommendedName>
</protein>
<keyword evidence="1" id="KW-1133">Transmembrane helix</keyword>
<keyword evidence="1" id="KW-0472">Membrane</keyword>
<reference evidence="3 4" key="1">
    <citation type="submission" date="2019-10" db="EMBL/GenBank/DDBJ databases">
        <title>Assembly and Annotation for the nematode Trichostrongylus colubriformis.</title>
        <authorList>
            <person name="Martin J."/>
        </authorList>
    </citation>
    <scope>NUCLEOTIDE SEQUENCE [LARGE SCALE GENOMIC DNA]</scope>
    <source>
        <strain evidence="3">G859</strain>
        <tissue evidence="3">Whole worm</tissue>
    </source>
</reference>
<feature type="transmembrane region" description="Helical" evidence="1">
    <location>
        <begin position="308"/>
        <end position="327"/>
    </location>
</feature>
<feature type="non-terminal residue" evidence="3">
    <location>
        <position position="423"/>
    </location>
</feature>
<evidence type="ECO:0000313" key="3">
    <source>
        <dbReference type="EMBL" id="KAK5972827.1"/>
    </source>
</evidence>
<evidence type="ECO:0000256" key="1">
    <source>
        <dbReference type="SAM" id="Phobius"/>
    </source>
</evidence>
<sequence length="423" mass="47776">MAGPIELKSQKSLLTRYGNKLEHILSENEDLINLDGQSLQNSGESQRVQSLVLQLNSTSRLILDTLKGFTSMVDSLGDAIDKEQMEQVQEYIDKTHNVLERAQEVAIRLESDRVSARDYARTSLEQSAANVVGLPTSPDAQMGNLRKVWAARMDSGSEEINWTMKDIISDLDKIITTEERMNEMMGKNTNFGTRIRDHDRRALSPSNVQKGPHWTSNPHLVKFLAEVTLHDHSVILKWQSDGQLQMIETICRGMDFCSNIECNFCLPILLNPECWPLGAIIMAALILYGIVALVYILLYVPMTIGKPIRLVLSGIWIILKYAMRLALRSLLQIVRRRKRPSTMSRRARIAAALAIVLLMTTSAKAINGCQHVNILEQQLTTCTEAQRKESCTVTLTELLKINTLHRQACLRLRRNNTFIGNLK</sequence>
<dbReference type="AlphaFoldDB" id="A0AAN8IKN6"/>
<dbReference type="Pfam" id="PF07245">
    <property type="entry name" value="Phlebovirus_G2"/>
    <property type="match status" value="1"/>
</dbReference>
<keyword evidence="1" id="KW-0812">Transmembrane</keyword>
<feature type="transmembrane region" description="Helical" evidence="1">
    <location>
        <begin position="277"/>
        <end position="302"/>
    </location>
</feature>
<accession>A0AAN8IKN6</accession>
<gene>
    <name evidence="3" type="ORF">GCK32_019583</name>
</gene>
<comment type="caution">
    <text evidence="3">The sequence shown here is derived from an EMBL/GenBank/DDBJ whole genome shotgun (WGS) entry which is preliminary data.</text>
</comment>
<keyword evidence="4" id="KW-1185">Reference proteome</keyword>
<feature type="domain" description="Phlebovirus glycoprotein G2 fusion" evidence="2">
    <location>
        <begin position="369"/>
        <end position="423"/>
    </location>
</feature>
<dbReference type="Proteomes" id="UP001331761">
    <property type="component" value="Unassembled WGS sequence"/>
</dbReference>
<organism evidence="3 4">
    <name type="scientific">Trichostrongylus colubriformis</name>
    <name type="common">Black scour worm</name>
    <dbReference type="NCBI Taxonomy" id="6319"/>
    <lineage>
        <taxon>Eukaryota</taxon>
        <taxon>Metazoa</taxon>
        <taxon>Ecdysozoa</taxon>
        <taxon>Nematoda</taxon>
        <taxon>Chromadorea</taxon>
        <taxon>Rhabditida</taxon>
        <taxon>Rhabditina</taxon>
        <taxon>Rhabditomorpha</taxon>
        <taxon>Strongyloidea</taxon>
        <taxon>Trichostrongylidae</taxon>
        <taxon>Trichostrongylus</taxon>
    </lineage>
</organism>
<dbReference type="InterPro" id="IPR009878">
    <property type="entry name" value="Phlebovirus_G2_fusion"/>
</dbReference>
<proteinExistence type="predicted"/>